<gene>
    <name evidence="2" type="ORF">INF28_10405</name>
</gene>
<keyword evidence="1" id="KW-0175">Coiled coil</keyword>
<organism evidence="2 3">
    <name type="scientific">Ructibacterium gallinarum</name>
    <dbReference type="NCBI Taxonomy" id="2779355"/>
    <lineage>
        <taxon>Bacteria</taxon>
        <taxon>Bacillati</taxon>
        <taxon>Bacillota</taxon>
        <taxon>Clostridia</taxon>
        <taxon>Eubacteriales</taxon>
        <taxon>Oscillospiraceae</taxon>
        <taxon>Ructibacterium</taxon>
    </lineage>
</organism>
<dbReference type="InterPro" id="IPR025464">
    <property type="entry name" value="DUF4315"/>
</dbReference>
<evidence type="ECO:0000256" key="1">
    <source>
        <dbReference type="SAM" id="Coils"/>
    </source>
</evidence>
<evidence type="ECO:0000313" key="2">
    <source>
        <dbReference type="EMBL" id="MBE5040870.1"/>
    </source>
</evidence>
<feature type="coiled-coil region" evidence="1">
    <location>
        <begin position="4"/>
        <end position="38"/>
    </location>
</feature>
<accession>A0A9D5R9A4</accession>
<name>A0A9D5R9A4_9FIRM</name>
<sequence length="86" mass="9915">MATIEKIEKDILKTKEKIAELQKKVRSLETQKVEAENLQIVQLVKTVNIDNKTLTALLKAYSTGKFELPEEYKAELQEDTEHEKQA</sequence>
<dbReference type="RefSeq" id="WP_226393410.1">
    <property type="nucleotide sequence ID" value="NZ_JADCKB010000024.1"/>
</dbReference>
<dbReference type="AlphaFoldDB" id="A0A9D5R9A4"/>
<proteinExistence type="predicted"/>
<dbReference type="EMBL" id="JADCKB010000024">
    <property type="protein sequence ID" value="MBE5040870.1"/>
    <property type="molecule type" value="Genomic_DNA"/>
</dbReference>
<comment type="caution">
    <text evidence="2">The sequence shown here is derived from an EMBL/GenBank/DDBJ whole genome shotgun (WGS) entry which is preliminary data.</text>
</comment>
<dbReference type="Pfam" id="PF14193">
    <property type="entry name" value="DUF4315"/>
    <property type="match status" value="1"/>
</dbReference>
<protein>
    <submittedName>
        <fullName evidence="2">DUF4315 family protein</fullName>
    </submittedName>
</protein>
<keyword evidence="3" id="KW-1185">Reference proteome</keyword>
<dbReference type="Proteomes" id="UP000806542">
    <property type="component" value="Unassembled WGS sequence"/>
</dbReference>
<evidence type="ECO:0000313" key="3">
    <source>
        <dbReference type="Proteomes" id="UP000806542"/>
    </source>
</evidence>
<reference evidence="2" key="1">
    <citation type="submission" date="2020-10" db="EMBL/GenBank/DDBJ databases">
        <title>ChiBAC.</title>
        <authorList>
            <person name="Zenner C."/>
            <person name="Hitch T.C.A."/>
            <person name="Clavel T."/>
        </authorList>
    </citation>
    <scope>NUCLEOTIDE SEQUENCE</scope>
    <source>
        <strain evidence="2">DSM 107454</strain>
    </source>
</reference>